<keyword evidence="5" id="KW-1185">Reference proteome</keyword>
<evidence type="ECO:0000256" key="2">
    <source>
        <dbReference type="ARBA" id="ARBA00008164"/>
    </source>
</evidence>
<dbReference type="Gene3D" id="3.30.479.30">
    <property type="entry name" value="Band 7 domain"/>
    <property type="match status" value="1"/>
</dbReference>
<dbReference type="Proteomes" id="UP000035760">
    <property type="component" value="Unassembled WGS sequence"/>
</dbReference>
<comment type="similarity">
    <text evidence="2">Belongs to the band 7/mec-2 family.</text>
</comment>
<dbReference type="PANTHER" id="PTHR10264">
    <property type="entry name" value="BAND 7 PROTEIN-RELATED"/>
    <property type="match status" value="1"/>
</dbReference>
<dbReference type="GO" id="GO:0005886">
    <property type="term" value="C:plasma membrane"/>
    <property type="evidence" value="ECO:0007669"/>
    <property type="project" value="InterPro"/>
</dbReference>
<evidence type="ECO:0000313" key="5">
    <source>
        <dbReference type="Proteomes" id="UP000035760"/>
    </source>
</evidence>
<dbReference type="InterPro" id="IPR001107">
    <property type="entry name" value="Band_7"/>
</dbReference>
<comment type="subcellular location">
    <subcellularLocation>
        <location evidence="1">Membrane</location>
        <topology evidence="1">Single-pass membrane protein</topology>
    </subcellularLocation>
</comment>
<organism evidence="4 5">
    <name type="scientific">Candidatus Competibacter denitrificans Run_A_D11</name>
    <dbReference type="NCBI Taxonomy" id="1400863"/>
    <lineage>
        <taxon>Bacteria</taxon>
        <taxon>Pseudomonadati</taxon>
        <taxon>Pseudomonadota</taxon>
        <taxon>Gammaproteobacteria</taxon>
        <taxon>Candidatus Competibacteraceae</taxon>
        <taxon>Candidatus Competibacter</taxon>
    </lineage>
</organism>
<gene>
    <name evidence="4" type="ORF">BN873_340094</name>
</gene>
<reference evidence="4" key="1">
    <citation type="submission" date="2013-07" db="EMBL/GenBank/DDBJ databases">
        <authorList>
            <person name="McIlroy S."/>
        </authorList>
    </citation>
    <scope>NUCLEOTIDE SEQUENCE [LARGE SCALE GENOMIC DNA]</scope>
    <source>
        <strain evidence="4">Run_A_D11</strain>
    </source>
</reference>
<evidence type="ECO:0000259" key="3">
    <source>
        <dbReference type="SMART" id="SM00244"/>
    </source>
</evidence>
<dbReference type="STRING" id="1400863.BN873_340094"/>
<feature type="domain" description="Band 7" evidence="3">
    <location>
        <begin position="22"/>
        <end position="179"/>
    </location>
</feature>
<dbReference type="InterPro" id="IPR001972">
    <property type="entry name" value="Stomatin_HflK_fam"/>
</dbReference>
<reference evidence="4" key="2">
    <citation type="submission" date="2014-03" db="EMBL/GenBank/DDBJ databases">
        <title>Candidatus Competibacter-lineage genomes retrieved from metagenomes reveal functional metabolic diversity.</title>
        <authorList>
            <person name="McIlroy S.J."/>
            <person name="Albertsen M."/>
            <person name="Andresen E.K."/>
            <person name="Saunders A.M."/>
            <person name="Kristiansen R."/>
            <person name="Stokholm-Bjerregaard M."/>
            <person name="Nielsen K.L."/>
            <person name="Nielsen P.H."/>
        </authorList>
    </citation>
    <scope>NUCLEOTIDE SEQUENCE</scope>
    <source>
        <strain evidence="4">Run_A_D11</strain>
    </source>
</reference>
<dbReference type="OrthoDB" id="5501731at2"/>
<evidence type="ECO:0000256" key="1">
    <source>
        <dbReference type="ARBA" id="ARBA00004167"/>
    </source>
</evidence>
<dbReference type="Pfam" id="PF01145">
    <property type="entry name" value="Band_7"/>
    <property type="match status" value="1"/>
</dbReference>
<proteinExistence type="inferred from homology"/>
<sequence>MKTLISIVVVLGLLYALVKYGIRRTTILDYERGLRYTNGRFNQLLEPGLYWHSPLSTVIHKVDIRPRFISITGQEILSSDGVTLKISLAARYEIADLLAATHQSQSFEQALYLELQLALREIVSAADIDTVLQSRGEFSRKLLELTDAKAQALGLKLISAQIKDITFPGKLKEVFAQVVTARKEGLAILEKARGETAALRHLANAAKLIEANPQLLPLRLVQSLGQSSGNSLVFGMPPAAPIAPTPSKSSAHE</sequence>
<dbReference type="Gene3D" id="6.10.250.2090">
    <property type="match status" value="1"/>
</dbReference>
<dbReference type="SUPFAM" id="SSF117892">
    <property type="entry name" value="Band 7/SPFH domain"/>
    <property type="match status" value="1"/>
</dbReference>
<evidence type="ECO:0000313" key="4">
    <source>
        <dbReference type="EMBL" id="CDI02722.1"/>
    </source>
</evidence>
<accession>W6MDE4</accession>
<dbReference type="AlphaFoldDB" id="W6MDE4"/>
<dbReference type="PRINTS" id="PR00721">
    <property type="entry name" value="STOMATIN"/>
</dbReference>
<dbReference type="InterPro" id="IPR043202">
    <property type="entry name" value="Band-7_stomatin-like"/>
</dbReference>
<protein>
    <submittedName>
        <fullName evidence="4">SPFH domain / Band 7 family</fullName>
    </submittedName>
</protein>
<dbReference type="RefSeq" id="WP_139031681.1">
    <property type="nucleotide sequence ID" value="NZ_CBTJ020000041.1"/>
</dbReference>
<dbReference type="PANTHER" id="PTHR10264:SF83">
    <property type="entry name" value="BLL5629 PROTEIN"/>
    <property type="match status" value="1"/>
</dbReference>
<dbReference type="SMART" id="SM00244">
    <property type="entry name" value="PHB"/>
    <property type="match status" value="1"/>
</dbReference>
<name>W6MDE4_9GAMM</name>
<dbReference type="CDD" id="cd13438">
    <property type="entry name" value="SPFH_eoslipins_u2"/>
    <property type="match status" value="1"/>
</dbReference>
<comment type="caution">
    <text evidence="4">The sequence shown here is derived from an EMBL/GenBank/DDBJ whole genome shotgun (WGS) entry which is preliminary data.</text>
</comment>
<dbReference type="InterPro" id="IPR036013">
    <property type="entry name" value="Band_7/SPFH_dom_sf"/>
</dbReference>
<dbReference type="EMBL" id="CBTJ020000041">
    <property type="protein sequence ID" value="CDI02722.1"/>
    <property type="molecule type" value="Genomic_DNA"/>
</dbReference>